<dbReference type="Pfam" id="PF13561">
    <property type="entry name" value="adh_short_C2"/>
    <property type="match status" value="1"/>
</dbReference>
<dbReference type="SUPFAM" id="SSF51735">
    <property type="entry name" value="NAD(P)-binding Rossmann-fold domains"/>
    <property type="match status" value="1"/>
</dbReference>
<dbReference type="PANTHER" id="PTHR42760">
    <property type="entry name" value="SHORT-CHAIN DEHYDROGENASES/REDUCTASES FAMILY MEMBER"/>
    <property type="match status" value="1"/>
</dbReference>
<dbReference type="Proteomes" id="UP000596063">
    <property type="component" value="Chromosome"/>
</dbReference>
<dbReference type="GO" id="GO:0016616">
    <property type="term" value="F:oxidoreductase activity, acting on the CH-OH group of donors, NAD or NADP as acceptor"/>
    <property type="evidence" value="ECO:0007669"/>
    <property type="project" value="TreeGrafter"/>
</dbReference>
<gene>
    <name evidence="4" type="ORF">I6N98_16655</name>
</gene>
<evidence type="ECO:0000259" key="3">
    <source>
        <dbReference type="SMART" id="SM00822"/>
    </source>
</evidence>
<dbReference type="RefSeq" id="WP_198569449.1">
    <property type="nucleotide sequence ID" value="NZ_CP066167.1"/>
</dbReference>
<dbReference type="InterPro" id="IPR020904">
    <property type="entry name" value="Sc_DH/Rdtase_CS"/>
</dbReference>
<evidence type="ECO:0000256" key="2">
    <source>
        <dbReference type="ARBA" id="ARBA00023002"/>
    </source>
</evidence>
<evidence type="ECO:0000256" key="1">
    <source>
        <dbReference type="ARBA" id="ARBA00006484"/>
    </source>
</evidence>
<dbReference type="InterPro" id="IPR057326">
    <property type="entry name" value="KR_dom"/>
</dbReference>
<feature type="domain" description="Ketoreductase" evidence="3">
    <location>
        <begin position="12"/>
        <end position="155"/>
    </location>
</feature>
<dbReference type="PRINTS" id="PR00081">
    <property type="entry name" value="GDHRDH"/>
</dbReference>
<dbReference type="PROSITE" id="PS00061">
    <property type="entry name" value="ADH_SHORT"/>
    <property type="match status" value="1"/>
</dbReference>
<comment type="similarity">
    <text evidence="1">Belongs to the short-chain dehydrogenases/reductases (SDR) family.</text>
</comment>
<name>A0A7T4R020_9GAMM</name>
<dbReference type="InterPro" id="IPR002347">
    <property type="entry name" value="SDR_fam"/>
</dbReference>
<reference evidence="4 5" key="1">
    <citation type="submission" date="2020-12" db="EMBL/GenBank/DDBJ databases">
        <authorList>
            <person name="Shan Y."/>
        </authorList>
    </citation>
    <scope>NUCLEOTIDE SEQUENCE [LARGE SCALE GENOMIC DNA]</scope>
    <source>
        <strain evidence="5">csc3.9</strain>
    </source>
</reference>
<dbReference type="Gene3D" id="3.40.50.720">
    <property type="entry name" value="NAD(P)-binding Rossmann-like Domain"/>
    <property type="match status" value="1"/>
</dbReference>
<evidence type="ECO:0000313" key="5">
    <source>
        <dbReference type="Proteomes" id="UP000596063"/>
    </source>
</evidence>
<organism evidence="4 5">
    <name type="scientific">Spongiibacter nanhainus</name>
    <dbReference type="NCBI Taxonomy" id="2794344"/>
    <lineage>
        <taxon>Bacteria</taxon>
        <taxon>Pseudomonadati</taxon>
        <taxon>Pseudomonadota</taxon>
        <taxon>Gammaproteobacteria</taxon>
        <taxon>Cellvibrionales</taxon>
        <taxon>Spongiibacteraceae</taxon>
        <taxon>Spongiibacter</taxon>
    </lineage>
</organism>
<dbReference type="SMART" id="SM00822">
    <property type="entry name" value="PKS_KR"/>
    <property type="match status" value="1"/>
</dbReference>
<protein>
    <submittedName>
        <fullName evidence="4">SDR family oxidoreductase</fullName>
    </submittedName>
</protein>
<dbReference type="KEGG" id="snan:I6N98_16655"/>
<keyword evidence="2" id="KW-0560">Oxidoreductase</keyword>
<dbReference type="AlphaFoldDB" id="A0A7T4R020"/>
<dbReference type="FunFam" id="3.40.50.720:FF:000084">
    <property type="entry name" value="Short-chain dehydrogenase reductase"/>
    <property type="match status" value="1"/>
</dbReference>
<keyword evidence="5" id="KW-1185">Reference proteome</keyword>
<dbReference type="InterPro" id="IPR036291">
    <property type="entry name" value="NAD(P)-bd_dom_sf"/>
</dbReference>
<dbReference type="PRINTS" id="PR00080">
    <property type="entry name" value="SDRFAMILY"/>
</dbReference>
<accession>A0A7T4R020</accession>
<dbReference type="EMBL" id="CP066167">
    <property type="protein sequence ID" value="QQD17950.1"/>
    <property type="molecule type" value="Genomic_DNA"/>
</dbReference>
<dbReference type="PANTHER" id="PTHR42760:SF133">
    <property type="entry name" value="3-OXOACYL-[ACYL-CARRIER-PROTEIN] REDUCTASE"/>
    <property type="match status" value="1"/>
</dbReference>
<proteinExistence type="inferred from homology"/>
<evidence type="ECO:0000313" key="4">
    <source>
        <dbReference type="EMBL" id="QQD17950.1"/>
    </source>
</evidence>
<sequence>MQQQSDYQLNGLVALVTGAGRGLGASIAEHLAANGAAVAISDRDGDAVQQQAERLTSLGYKVHSYQHDVCNESQWQDVIGAVVANMGGYDILVNNAGIEDICLLENTSLETFKRIQDVNVNGSFLGLKHSIAAMKPGGAAGKGGSIINLSSVAGMSGFTGISSYCAAKGGVRLLTKAAARECGELGYGIRVNSVHPGFVHTEMGNNLLEGYVRLGLAESIEQSTELFKSMHPLGFGQPKDIGNLVSFLASPASAWITGSEHVIDGGWKS</sequence>